<comment type="caution">
    <text evidence="2">The sequence shown here is derived from an EMBL/GenBank/DDBJ whole genome shotgun (WGS) entry which is preliminary data.</text>
</comment>
<sequence length="163" mass="18160">MTSFEKFHPVLTAHLTLDWLTQTPVKAIDDLFSKPTITTAKAEKMPTQILDTVKAINHIMGRVMNDKELTWGITDSNSDAFVGIISLRGFEDRSPSGSIEFIIDQNYRADLAEVVERAVRFSQDHFAFSQLSITFSDASAQTNKELGGLGFESNQANTFTIQL</sequence>
<dbReference type="RefSeq" id="WP_057961824.1">
    <property type="nucleotide sequence ID" value="NZ_BAAAXO010000030.1"/>
</dbReference>
<reference evidence="3" key="4">
    <citation type="submission" date="2019-02" db="EMBL/GenBank/DDBJ databases">
        <authorList>
            <person name="Buron G."/>
            <person name="Chaylann A."/>
            <person name="Dolejs I."/>
            <person name="Forster J."/>
            <person name="Miks M.H."/>
        </authorList>
    </citation>
    <scope>NUCLEOTIDE SEQUENCE</scope>
    <source>
        <strain evidence="3">DSM 10551</strain>
    </source>
</reference>
<dbReference type="OrthoDB" id="2249426at2"/>
<dbReference type="SUPFAM" id="SSF55729">
    <property type="entry name" value="Acyl-CoA N-acyltransferases (Nat)"/>
    <property type="match status" value="1"/>
</dbReference>
<dbReference type="Proteomes" id="UP000216802">
    <property type="component" value="Unassembled WGS sequence"/>
</dbReference>
<evidence type="ECO:0000313" key="3">
    <source>
        <dbReference type="EMBL" id="TDG88126.1"/>
    </source>
</evidence>
<keyword evidence="6" id="KW-1185">Reference proteome</keyword>
<dbReference type="InterPro" id="IPR016181">
    <property type="entry name" value="Acyl_CoA_acyltransferase"/>
</dbReference>
<reference evidence="1 4" key="1">
    <citation type="journal article" date="2017" name="Biosci Microbiota Food Health">
        <title>Genomic characterization reconfirms the taxonomic status of Lactobacillus parakefiri.</title>
        <authorList>
            <person name="Tanizawa Y."/>
            <person name="Kobayashi H."/>
            <person name="Kaminuma E."/>
            <person name="Sakamoto M."/>
            <person name="Ohkuma M."/>
            <person name="Nakamura Y."/>
            <person name="Arita M."/>
            <person name="Tohno M."/>
        </authorList>
    </citation>
    <scope>NUCLEOTIDE SEQUENCE [LARGE SCALE GENOMIC DNA]</scope>
    <source>
        <strain evidence="1 4">JCM 8573</strain>
    </source>
</reference>
<dbReference type="EMBL" id="BDGB01000161">
    <property type="protein sequence ID" value="GAW73275.1"/>
    <property type="molecule type" value="Genomic_DNA"/>
</dbReference>
<organism evidence="2 5">
    <name type="scientific">Lentilactobacillus parakefiri</name>
    <dbReference type="NCBI Taxonomy" id="152332"/>
    <lineage>
        <taxon>Bacteria</taxon>
        <taxon>Bacillati</taxon>
        <taxon>Bacillota</taxon>
        <taxon>Bacilli</taxon>
        <taxon>Lactobacillales</taxon>
        <taxon>Lactobacillaceae</taxon>
        <taxon>Lentilactobacillus</taxon>
    </lineage>
</organism>
<dbReference type="AlphaFoldDB" id="A0A269XVG2"/>
<reference evidence="2 5" key="2">
    <citation type="submission" date="2017-04" db="EMBL/GenBank/DDBJ databases">
        <title>Kefir bacterial isolates.</title>
        <authorList>
            <person name="Kim Y."/>
            <person name="Blasche S."/>
            <person name="Patil K.R."/>
        </authorList>
    </citation>
    <scope>NUCLEOTIDE SEQUENCE [LARGE SCALE GENOMIC DNA]</scope>
    <source>
        <strain evidence="2 5">OG2</strain>
    </source>
</reference>
<evidence type="ECO:0000313" key="5">
    <source>
        <dbReference type="Proteomes" id="UP000216802"/>
    </source>
</evidence>
<evidence type="ECO:0000313" key="2">
    <source>
        <dbReference type="EMBL" id="PAK77250.1"/>
    </source>
</evidence>
<accession>A0A269XVG2</accession>
<dbReference type="EMBL" id="NCXI01000129">
    <property type="protein sequence ID" value="PAK77250.1"/>
    <property type="molecule type" value="Genomic_DNA"/>
</dbReference>
<evidence type="ECO:0000313" key="4">
    <source>
        <dbReference type="Proteomes" id="UP000214739"/>
    </source>
</evidence>
<dbReference type="Proteomes" id="UP000294668">
    <property type="component" value="Unassembled WGS sequence"/>
</dbReference>
<proteinExistence type="predicted"/>
<dbReference type="Proteomes" id="UP000214739">
    <property type="component" value="Unassembled WGS sequence"/>
</dbReference>
<keyword evidence="2" id="KW-0808">Transferase</keyword>
<dbReference type="Gene3D" id="3.40.630.30">
    <property type="match status" value="1"/>
</dbReference>
<name>A0A269XVG2_9LACO</name>
<dbReference type="GO" id="GO:0016740">
    <property type="term" value="F:transferase activity"/>
    <property type="evidence" value="ECO:0007669"/>
    <property type="project" value="UniProtKB-KW"/>
</dbReference>
<evidence type="ECO:0000313" key="1">
    <source>
        <dbReference type="EMBL" id="GAW73275.1"/>
    </source>
</evidence>
<dbReference type="EMBL" id="PUFL01000091">
    <property type="protein sequence ID" value="TDG88126.1"/>
    <property type="molecule type" value="Genomic_DNA"/>
</dbReference>
<evidence type="ECO:0000313" key="6">
    <source>
        <dbReference type="Proteomes" id="UP000294668"/>
    </source>
</evidence>
<gene>
    <name evidence="2" type="ORF">B8W98_11135</name>
    <name evidence="3" type="ORF">C5L28_002539</name>
    <name evidence="1" type="ORF">LPKJCM_02419</name>
</gene>
<reference evidence="3 6" key="3">
    <citation type="journal article" date="2019" name="Appl. Microbiol. Biotechnol.">
        <title>Uncovering carbohydrate metabolism through a genotype-phenotype association study of 56 lactic acid bacteria genomes.</title>
        <authorList>
            <person name="Buron-Moles G."/>
            <person name="Chailyan A."/>
            <person name="Dolejs I."/>
            <person name="Forster J."/>
            <person name="Miks M.H."/>
        </authorList>
    </citation>
    <scope>NUCLEOTIDE SEQUENCE [LARGE SCALE GENOMIC DNA]</scope>
    <source>
        <strain evidence="3 6">DSM 10551</strain>
    </source>
</reference>
<protein>
    <submittedName>
        <fullName evidence="2">GNAT family N-acetyltransferase</fullName>
    </submittedName>
</protein>